<sequence length="92" mass="9901">MHLAALNLLGLVGTEHVRTTPCSNNLVWRCMHLSGTQDTTKQLFYYNVGLSACQAEFLMLDAYTTSGARLSKARHRGSIARGIHAAGIGGTP</sequence>
<comment type="caution">
    <text evidence="1">The sequence shown here is derived from an EMBL/GenBank/DDBJ whole genome shotgun (WGS) entry which is preliminary data.</text>
</comment>
<organism evidence="1">
    <name type="scientific">bioreactor metagenome</name>
    <dbReference type="NCBI Taxonomy" id="1076179"/>
    <lineage>
        <taxon>unclassified sequences</taxon>
        <taxon>metagenomes</taxon>
        <taxon>ecological metagenomes</taxon>
    </lineage>
</organism>
<dbReference type="EMBL" id="VSSQ01125495">
    <property type="protein sequence ID" value="MPN55829.1"/>
    <property type="molecule type" value="Genomic_DNA"/>
</dbReference>
<protein>
    <submittedName>
        <fullName evidence="1">Uncharacterized protein</fullName>
    </submittedName>
</protein>
<dbReference type="AlphaFoldDB" id="A0A645IZE0"/>
<name>A0A645IZE0_9ZZZZ</name>
<reference evidence="1" key="1">
    <citation type="submission" date="2019-08" db="EMBL/GenBank/DDBJ databases">
        <authorList>
            <person name="Kucharzyk K."/>
            <person name="Murdoch R.W."/>
            <person name="Higgins S."/>
            <person name="Loffler F."/>
        </authorList>
    </citation>
    <scope>NUCLEOTIDE SEQUENCE</scope>
</reference>
<gene>
    <name evidence="1" type="ORF">SDC9_203513</name>
</gene>
<accession>A0A645IZE0</accession>
<evidence type="ECO:0000313" key="1">
    <source>
        <dbReference type="EMBL" id="MPN55829.1"/>
    </source>
</evidence>
<proteinExistence type="predicted"/>